<evidence type="ECO:0000256" key="6">
    <source>
        <dbReference type="ARBA" id="ARBA00023136"/>
    </source>
</evidence>
<dbReference type="STRING" id="366533.SAMN05444339_11231"/>
<dbReference type="Proteomes" id="UP000183987">
    <property type="component" value="Unassembled WGS sequence"/>
</dbReference>
<organism evidence="8 9">
    <name type="scientific">Loktanella atrilutea</name>
    <dbReference type="NCBI Taxonomy" id="366533"/>
    <lineage>
        <taxon>Bacteria</taxon>
        <taxon>Pseudomonadati</taxon>
        <taxon>Pseudomonadota</taxon>
        <taxon>Alphaproteobacteria</taxon>
        <taxon>Rhodobacterales</taxon>
        <taxon>Roseobacteraceae</taxon>
        <taxon>Loktanella</taxon>
    </lineage>
</organism>
<evidence type="ECO:0000256" key="5">
    <source>
        <dbReference type="ARBA" id="ARBA00022989"/>
    </source>
</evidence>
<keyword evidence="3" id="KW-1003">Cell membrane</keyword>
<proteinExistence type="inferred from homology"/>
<name>A0A1M5EBT2_LOKAT</name>
<protein>
    <submittedName>
        <fullName evidence="8">Type IV secretion system protein VirD4</fullName>
    </submittedName>
</protein>
<evidence type="ECO:0000256" key="4">
    <source>
        <dbReference type="ARBA" id="ARBA00022692"/>
    </source>
</evidence>
<comment type="similarity">
    <text evidence="2">Belongs to the VirD4/TraG family.</text>
</comment>
<dbReference type="Pfam" id="PF02534">
    <property type="entry name" value="T4SS-DNA_transf"/>
    <property type="match status" value="1"/>
</dbReference>
<gene>
    <name evidence="8" type="ORF">SAMN05444339_11231</name>
</gene>
<dbReference type="EMBL" id="FQUE01000012">
    <property type="protein sequence ID" value="SHF76657.1"/>
    <property type="molecule type" value="Genomic_DNA"/>
</dbReference>
<feature type="transmembrane region" description="Helical" evidence="7">
    <location>
        <begin position="61"/>
        <end position="80"/>
    </location>
</feature>
<dbReference type="CDD" id="cd01127">
    <property type="entry name" value="TrwB_TraG_TraD_VirD4"/>
    <property type="match status" value="2"/>
</dbReference>
<dbReference type="PANTHER" id="PTHR37937:SF1">
    <property type="entry name" value="CONJUGATIVE TRANSFER: DNA TRANSPORT"/>
    <property type="match status" value="1"/>
</dbReference>
<dbReference type="InterPro" id="IPR027417">
    <property type="entry name" value="P-loop_NTPase"/>
</dbReference>
<evidence type="ECO:0000256" key="1">
    <source>
        <dbReference type="ARBA" id="ARBA00004651"/>
    </source>
</evidence>
<sequence length="672" mass="74261">MRALFASLLAIFCGLVTGSALASVFLTFALRRDILTMDVLLHARSVAAGVWGTQPYLTGHLIVAGVVAVFVVISIVTVIWDRLVSYGERRFQSLSSLRKNRMINAPGYGFVLGEQITPPAQRPDRPIKVKARHRILDRALPFRTRRLRYVASLYSTVSNVLMIAPTRSGKGVGFVIPNALTFPGSMVVLDVKGELWDETARARQRMGDAVYRFAPLDFEHPTHQYNPLARLLDIEDMEELWTGLERIAQLFLQSDGKQDWLEGSILLFVAAGILAVQRGNPTMGEIYRILFGTGQGEDLGKSSADLLHAAARECKYPPAAREFSTKASLDAKIQQSYISILNVAGLAQWANPRVERVTRRNDFDFTQMRRTPASVYLVVQSEDIERLNSLIRLFFADLISFLRSSKPKDDEPWPIFMLLDEFDQLGHMPLMVQAMKQTAGHGGRFAIITQSVPGLLSIPYTPEEVKAIESACQVKLYISASEDFTAGELETALGTRTGATVSRTREMTDVGFGAGSVTRSTEHRPLLSKQEIRDMDPDKIIILPERQNPILANRIKYYESAEILKIHAAQEGQSYPFPPADPSEKTMTMTDVRAAVAAAQEKDAETALTTEAAIVEIRSAKTAASVAPRVKKVVKPKPDGTLTEAGQAALLGMAQDIEGQLSQTTKRLTEEV</sequence>
<accession>A0A1M5EBT2</accession>
<dbReference type="InterPro" id="IPR051539">
    <property type="entry name" value="T4SS-coupling_protein"/>
</dbReference>
<dbReference type="SUPFAM" id="SSF52540">
    <property type="entry name" value="P-loop containing nucleoside triphosphate hydrolases"/>
    <property type="match status" value="1"/>
</dbReference>
<evidence type="ECO:0000256" key="2">
    <source>
        <dbReference type="ARBA" id="ARBA00008806"/>
    </source>
</evidence>
<comment type="subcellular location">
    <subcellularLocation>
        <location evidence="1">Cell membrane</location>
        <topology evidence="1">Multi-pass membrane protein</topology>
    </subcellularLocation>
</comment>
<evidence type="ECO:0000256" key="3">
    <source>
        <dbReference type="ARBA" id="ARBA00022475"/>
    </source>
</evidence>
<keyword evidence="9" id="KW-1185">Reference proteome</keyword>
<dbReference type="Gene3D" id="3.40.50.300">
    <property type="entry name" value="P-loop containing nucleotide triphosphate hydrolases"/>
    <property type="match status" value="1"/>
</dbReference>
<keyword evidence="4 7" id="KW-0812">Transmembrane</keyword>
<dbReference type="OrthoDB" id="9759295at2"/>
<evidence type="ECO:0000313" key="8">
    <source>
        <dbReference type="EMBL" id="SHF76657.1"/>
    </source>
</evidence>
<evidence type="ECO:0000313" key="9">
    <source>
        <dbReference type="Proteomes" id="UP000183987"/>
    </source>
</evidence>
<dbReference type="PANTHER" id="PTHR37937">
    <property type="entry name" value="CONJUGATIVE TRANSFER: DNA TRANSPORT"/>
    <property type="match status" value="1"/>
</dbReference>
<dbReference type="InterPro" id="IPR003688">
    <property type="entry name" value="TraG/VirD4"/>
</dbReference>
<reference evidence="9" key="1">
    <citation type="submission" date="2016-11" db="EMBL/GenBank/DDBJ databases">
        <authorList>
            <person name="Varghese N."/>
            <person name="Submissions S."/>
        </authorList>
    </citation>
    <scope>NUCLEOTIDE SEQUENCE [LARGE SCALE GENOMIC DNA]</scope>
    <source>
        <strain evidence="9">DSM 29326</strain>
    </source>
</reference>
<keyword evidence="5 7" id="KW-1133">Transmembrane helix</keyword>
<dbReference type="AlphaFoldDB" id="A0A1M5EBT2"/>
<dbReference type="GO" id="GO:0005886">
    <property type="term" value="C:plasma membrane"/>
    <property type="evidence" value="ECO:0007669"/>
    <property type="project" value="UniProtKB-SubCell"/>
</dbReference>
<keyword evidence="6 7" id="KW-0472">Membrane</keyword>
<evidence type="ECO:0000256" key="7">
    <source>
        <dbReference type="SAM" id="Phobius"/>
    </source>
</evidence>